<reference evidence="1 2" key="1">
    <citation type="submission" date="2016-10" db="EMBL/GenBank/DDBJ databases">
        <authorList>
            <person name="Varghese N."/>
            <person name="Submissions S."/>
        </authorList>
    </citation>
    <scope>NUCLEOTIDE SEQUENCE [LARGE SCALE GENOMIC DNA]</scope>
    <source>
        <strain evidence="1 2">DSM 26672</strain>
    </source>
</reference>
<sequence length="487" mass="54090">MNLEGQSWSSDEGRLRQLRAKAMAGVKDLVLRTKSGCLIAGREHYFSSNEEMMSAIGITKANSIIIKVKEEFTNEELDSYFEAAGIDTELPSWLPRKPLICQTIALLSDDELGSMFGATNNGVGFWNHFIKVVCKRDSRINTFFDEETIYRVFVALSRITRTRPANVGPISQRDLQEAFEAVVGQLPVEEASVMLQRLPSLGRIGAESQDRQFVDMFILDGLRAKDVSALSERDEAHRKSILLEQWSNPLAPLGQSILAADIKGRIDTYRQLANRAANSPNKTLASDIVSSMSRVEIDGISLSGITINGGTFTEFVLNETPLSDLYITDSTFERIILPNSPPNKLTIRSSLCSKVSGAASYSGLPAWIQLDIVDEFDAIQTVSQIRRAGLSPAHEILLAILKKTFNQKGAGRKEEALIRGFGSGTSRKLSNSIISILMREGILDRHKGDEGWIYAPQRSQTARIRLILEQLRSSVDPLWKDIDDLNR</sequence>
<protein>
    <submittedName>
        <fullName evidence="1">Uncharacterized protein</fullName>
    </submittedName>
</protein>
<organism evidence="1 2">
    <name type="scientific">Bosea robiniae</name>
    <dbReference type="NCBI Taxonomy" id="1036780"/>
    <lineage>
        <taxon>Bacteria</taxon>
        <taxon>Pseudomonadati</taxon>
        <taxon>Pseudomonadota</taxon>
        <taxon>Alphaproteobacteria</taxon>
        <taxon>Hyphomicrobiales</taxon>
        <taxon>Boseaceae</taxon>
        <taxon>Bosea</taxon>
    </lineage>
</organism>
<evidence type="ECO:0000313" key="1">
    <source>
        <dbReference type="EMBL" id="SDG27928.1"/>
    </source>
</evidence>
<comment type="caution">
    <text evidence="1">The sequence shown here is derived from an EMBL/GenBank/DDBJ whole genome shotgun (WGS) entry which is preliminary data.</text>
</comment>
<evidence type="ECO:0000313" key="2">
    <source>
        <dbReference type="Proteomes" id="UP000199468"/>
    </source>
</evidence>
<dbReference type="Proteomes" id="UP000199468">
    <property type="component" value="Unassembled WGS sequence"/>
</dbReference>
<accession>A0ABY0NWQ2</accession>
<proteinExistence type="predicted"/>
<gene>
    <name evidence="1" type="ORF">SAMN05421844_103395</name>
</gene>
<name>A0ABY0NWQ2_9HYPH</name>
<keyword evidence="2" id="KW-1185">Reference proteome</keyword>
<dbReference type="RefSeq" id="WP_139163519.1">
    <property type="nucleotide sequence ID" value="NZ_FNBZ01000003.1"/>
</dbReference>
<dbReference type="EMBL" id="FNBZ01000003">
    <property type="protein sequence ID" value="SDG27928.1"/>
    <property type="molecule type" value="Genomic_DNA"/>
</dbReference>